<proteinExistence type="predicted"/>
<reference evidence="1 2" key="1">
    <citation type="submission" date="2024-11" db="EMBL/GenBank/DDBJ databases">
        <title>A near-complete genome assembly of Cinchona calisaya.</title>
        <authorList>
            <person name="Lian D.C."/>
            <person name="Zhao X.W."/>
            <person name="Wei L."/>
        </authorList>
    </citation>
    <scope>NUCLEOTIDE SEQUENCE [LARGE SCALE GENOMIC DNA]</scope>
    <source>
        <tissue evidence="1">Nenye</tissue>
    </source>
</reference>
<gene>
    <name evidence="1" type="ORF">ACH5RR_025732</name>
</gene>
<evidence type="ECO:0000313" key="2">
    <source>
        <dbReference type="Proteomes" id="UP001630127"/>
    </source>
</evidence>
<keyword evidence="2" id="KW-1185">Reference proteome</keyword>
<accession>A0ABD2Z3U9</accession>
<dbReference type="EMBL" id="JBJUIK010000011">
    <property type="protein sequence ID" value="KAL3513015.1"/>
    <property type="molecule type" value="Genomic_DNA"/>
</dbReference>
<protein>
    <submittedName>
        <fullName evidence="1">Uncharacterized protein</fullName>
    </submittedName>
</protein>
<evidence type="ECO:0000313" key="1">
    <source>
        <dbReference type="EMBL" id="KAL3513015.1"/>
    </source>
</evidence>
<sequence>MDNLQYRVWLKARNGRQNVMKGESQEWSGSATKILKKEKELMTVVQSLGVRKGVEDARKYLERSNCGAYTCTIDSKGNVSPNGSSKDGRDMLLITSFAERDVRNILELPINLRGGEDSLGTICTNQLMSRDAIHMVVKTRNGEHSKMGIGIIALDEYQEVTKALAIERRDGGKKLWRPKRLSWQ</sequence>
<organism evidence="1 2">
    <name type="scientific">Cinchona calisaya</name>
    <dbReference type="NCBI Taxonomy" id="153742"/>
    <lineage>
        <taxon>Eukaryota</taxon>
        <taxon>Viridiplantae</taxon>
        <taxon>Streptophyta</taxon>
        <taxon>Embryophyta</taxon>
        <taxon>Tracheophyta</taxon>
        <taxon>Spermatophyta</taxon>
        <taxon>Magnoliopsida</taxon>
        <taxon>eudicotyledons</taxon>
        <taxon>Gunneridae</taxon>
        <taxon>Pentapetalae</taxon>
        <taxon>asterids</taxon>
        <taxon>lamiids</taxon>
        <taxon>Gentianales</taxon>
        <taxon>Rubiaceae</taxon>
        <taxon>Cinchonoideae</taxon>
        <taxon>Cinchoneae</taxon>
        <taxon>Cinchona</taxon>
    </lineage>
</organism>
<dbReference type="Proteomes" id="UP001630127">
    <property type="component" value="Unassembled WGS sequence"/>
</dbReference>
<comment type="caution">
    <text evidence="1">The sequence shown here is derived from an EMBL/GenBank/DDBJ whole genome shotgun (WGS) entry which is preliminary data.</text>
</comment>
<name>A0ABD2Z3U9_9GENT</name>
<dbReference type="AlphaFoldDB" id="A0ABD2Z3U9"/>